<dbReference type="Proteomes" id="UP000235965">
    <property type="component" value="Unassembled WGS sequence"/>
</dbReference>
<organism evidence="16 17">
    <name type="scientific">Cryptotermes secundus</name>
    <dbReference type="NCBI Taxonomy" id="105785"/>
    <lineage>
        <taxon>Eukaryota</taxon>
        <taxon>Metazoa</taxon>
        <taxon>Ecdysozoa</taxon>
        <taxon>Arthropoda</taxon>
        <taxon>Hexapoda</taxon>
        <taxon>Insecta</taxon>
        <taxon>Pterygota</taxon>
        <taxon>Neoptera</taxon>
        <taxon>Polyneoptera</taxon>
        <taxon>Dictyoptera</taxon>
        <taxon>Blattodea</taxon>
        <taxon>Blattoidea</taxon>
        <taxon>Termitoidae</taxon>
        <taxon>Kalotermitidae</taxon>
        <taxon>Cryptotermitinae</taxon>
        <taxon>Cryptotermes</taxon>
    </lineage>
</organism>
<evidence type="ECO:0000313" key="16">
    <source>
        <dbReference type="EMBL" id="PNF37609.1"/>
    </source>
</evidence>
<dbReference type="PANTHER" id="PTHR24291">
    <property type="entry name" value="CYTOCHROME P450 FAMILY 4"/>
    <property type="match status" value="1"/>
</dbReference>
<keyword evidence="15" id="KW-1133">Transmembrane helix</keyword>
<evidence type="ECO:0000256" key="7">
    <source>
        <dbReference type="ARBA" id="ARBA00022824"/>
    </source>
</evidence>
<dbReference type="PRINTS" id="PR00385">
    <property type="entry name" value="P450"/>
</dbReference>
<evidence type="ECO:0000256" key="13">
    <source>
        <dbReference type="PIRSR" id="PIRSR602401-1"/>
    </source>
</evidence>
<evidence type="ECO:0000256" key="3">
    <source>
        <dbReference type="ARBA" id="ARBA00004406"/>
    </source>
</evidence>
<dbReference type="Pfam" id="PF00067">
    <property type="entry name" value="p450"/>
    <property type="match status" value="1"/>
</dbReference>
<proteinExistence type="inferred from homology"/>
<keyword evidence="9 14" id="KW-0560">Oxidoreductase</keyword>
<keyword evidence="10 13" id="KW-0408">Iron</keyword>
<dbReference type="STRING" id="105785.A0A2J7R9U2"/>
<keyword evidence="5 13" id="KW-0349">Heme</keyword>
<evidence type="ECO:0000256" key="15">
    <source>
        <dbReference type="SAM" id="Phobius"/>
    </source>
</evidence>
<keyword evidence="7" id="KW-0256">Endoplasmic reticulum</keyword>
<name>A0A2J7R9U2_9NEOP</name>
<evidence type="ECO:0000256" key="9">
    <source>
        <dbReference type="ARBA" id="ARBA00023002"/>
    </source>
</evidence>
<dbReference type="OrthoDB" id="1470350at2759"/>
<dbReference type="InterPro" id="IPR017972">
    <property type="entry name" value="Cyt_P450_CS"/>
</dbReference>
<gene>
    <name evidence="16" type="primary">CYP4C1_3</name>
    <name evidence="16" type="ORF">B7P43_G11986</name>
</gene>
<protein>
    <submittedName>
        <fullName evidence="16">Cytochrome P450 4C1</fullName>
    </submittedName>
</protein>
<dbReference type="GO" id="GO:0020037">
    <property type="term" value="F:heme binding"/>
    <property type="evidence" value="ECO:0007669"/>
    <property type="project" value="InterPro"/>
</dbReference>
<accession>A0A2J7R9U2</accession>
<evidence type="ECO:0000256" key="4">
    <source>
        <dbReference type="ARBA" id="ARBA00010617"/>
    </source>
</evidence>
<dbReference type="InterPro" id="IPR002401">
    <property type="entry name" value="Cyt_P450_E_grp-I"/>
</dbReference>
<evidence type="ECO:0000256" key="12">
    <source>
        <dbReference type="ARBA" id="ARBA00023136"/>
    </source>
</evidence>
<dbReference type="InParanoid" id="A0A2J7R9U2"/>
<comment type="subcellular location">
    <subcellularLocation>
        <location evidence="3">Endoplasmic reticulum membrane</location>
        <topology evidence="3">Peripheral membrane protein</topology>
    </subcellularLocation>
    <subcellularLocation>
        <location evidence="2">Microsome membrane</location>
        <topology evidence="2">Peripheral membrane protein</topology>
    </subcellularLocation>
</comment>
<keyword evidence="15" id="KW-0812">Transmembrane</keyword>
<keyword evidence="17" id="KW-1185">Reference proteome</keyword>
<dbReference type="GO" id="GO:0005506">
    <property type="term" value="F:iron ion binding"/>
    <property type="evidence" value="ECO:0007669"/>
    <property type="project" value="InterPro"/>
</dbReference>
<dbReference type="PANTHER" id="PTHR24291:SF189">
    <property type="entry name" value="CYTOCHROME P450 4C3-RELATED"/>
    <property type="match status" value="1"/>
</dbReference>
<evidence type="ECO:0000256" key="8">
    <source>
        <dbReference type="ARBA" id="ARBA00022848"/>
    </source>
</evidence>
<comment type="cofactor">
    <cofactor evidence="1 13">
        <name>heme</name>
        <dbReference type="ChEBI" id="CHEBI:30413"/>
    </cofactor>
</comment>
<dbReference type="Gene3D" id="1.10.630.10">
    <property type="entry name" value="Cytochrome P450"/>
    <property type="match status" value="1"/>
</dbReference>
<dbReference type="PRINTS" id="PR00463">
    <property type="entry name" value="EP450I"/>
</dbReference>
<dbReference type="EMBL" id="NEVH01006580">
    <property type="protein sequence ID" value="PNF37609.1"/>
    <property type="molecule type" value="Genomic_DNA"/>
</dbReference>
<dbReference type="GO" id="GO:0016705">
    <property type="term" value="F:oxidoreductase activity, acting on paired donors, with incorporation or reduction of molecular oxygen"/>
    <property type="evidence" value="ECO:0007669"/>
    <property type="project" value="InterPro"/>
</dbReference>
<evidence type="ECO:0000256" key="6">
    <source>
        <dbReference type="ARBA" id="ARBA00022723"/>
    </source>
</evidence>
<evidence type="ECO:0000256" key="1">
    <source>
        <dbReference type="ARBA" id="ARBA00001971"/>
    </source>
</evidence>
<dbReference type="GO" id="GO:0005789">
    <property type="term" value="C:endoplasmic reticulum membrane"/>
    <property type="evidence" value="ECO:0007669"/>
    <property type="project" value="UniProtKB-SubCell"/>
</dbReference>
<evidence type="ECO:0000256" key="5">
    <source>
        <dbReference type="ARBA" id="ARBA00022617"/>
    </source>
</evidence>
<evidence type="ECO:0000256" key="11">
    <source>
        <dbReference type="ARBA" id="ARBA00023033"/>
    </source>
</evidence>
<dbReference type="SUPFAM" id="SSF48264">
    <property type="entry name" value="Cytochrome P450"/>
    <property type="match status" value="1"/>
</dbReference>
<dbReference type="PROSITE" id="PS00086">
    <property type="entry name" value="CYTOCHROME_P450"/>
    <property type="match status" value="1"/>
</dbReference>
<reference evidence="16 17" key="1">
    <citation type="submission" date="2017-12" db="EMBL/GenBank/DDBJ databases">
        <title>Hemimetabolous genomes reveal molecular basis of termite eusociality.</title>
        <authorList>
            <person name="Harrison M.C."/>
            <person name="Jongepier E."/>
            <person name="Robertson H.M."/>
            <person name="Arning N."/>
            <person name="Bitard-Feildel T."/>
            <person name="Chao H."/>
            <person name="Childers C.P."/>
            <person name="Dinh H."/>
            <person name="Doddapaneni H."/>
            <person name="Dugan S."/>
            <person name="Gowin J."/>
            <person name="Greiner C."/>
            <person name="Han Y."/>
            <person name="Hu H."/>
            <person name="Hughes D.S.T."/>
            <person name="Huylmans A.-K."/>
            <person name="Kemena C."/>
            <person name="Kremer L.P.M."/>
            <person name="Lee S.L."/>
            <person name="Lopez-Ezquerra A."/>
            <person name="Mallet L."/>
            <person name="Monroy-Kuhn J.M."/>
            <person name="Moser A."/>
            <person name="Murali S.C."/>
            <person name="Muzny D.M."/>
            <person name="Otani S."/>
            <person name="Piulachs M.-D."/>
            <person name="Poelchau M."/>
            <person name="Qu J."/>
            <person name="Schaub F."/>
            <person name="Wada-Katsumata A."/>
            <person name="Worley K.C."/>
            <person name="Xie Q."/>
            <person name="Ylla G."/>
            <person name="Poulsen M."/>
            <person name="Gibbs R.A."/>
            <person name="Schal C."/>
            <person name="Richards S."/>
            <person name="Belles X."/>
            <person name="Korb J."/>
            <person name="Bornberg-Bauer E."/>
        </authorList>
    </citation>
    <scope>NUCLEOTIDE SEQUENCE [LARGE SCALE GENOMIC DNA]</scope>
    <source>
        <tissue evidence="16">Whole body</tissue>
    </source>
</reference>
<dbReference type="GO" id="GO:0004497">
    <property type="term" value="F:monooxygenase activity"/>
    <property type="evidence" value="ECO:0007669"/>
    <property type="project" value="UniProtKB-KW"/>
</dbReference>
<keyword evidence="6 13" id="KW-0479">Metal-binding</keyword>
<keyword evidence="12 15" id="KW-0472">Membrane</keyword>
<keyword evidence="11 14" id="KW-0503">Monooxygenase</keyword>
<sequence length="578" mass="66479">MDNIHFVSKDIFKELPHVVESWWKVAINVVDKVNSSFINNLTFSSREWFDFSSLHIQVLRNGINIFPTWWTVLITVLFTVSLPLYLVHCWTQKRNRNLTSNIPGPLSLPIWGSIPTFASSNLVQLFQKLVEAVNKYGPVVRFWMGNKLYIVISDAESIEKLLSSKAPIKTISSDSKIANGSGAIAPDVEKWKIHRTIISSTFNNNVLDQFMWNFFQNSLMLTQKLKLLANGSSINIYPYVCECALDIICETTMGTNVNTQMEGDHVFVENLLHALDELGGTLKNPWIINDCIQNRKKQYEKDKEVSLKYLHEFVDKVITEKLTSQRNGLQQNRGKQQVEYVQWIRGREMCLLDLLIRDNQLTAEEIRDELCSLMVASSKVAVTCCYVLYLLGVYQEVQDKVLEEQEKIFGDDIHRATTSKDLCNMNYLEQVMKESLRLYPSVPFLFRKIEEDTQLENGYILPKDSRVVIFSYMTHRNSEYFPDPELFNPERFSSDTRPCAYMPFGGGRRICVAYKYSMMEAKMILSSVLRAYTVRTPGGVQSLDRNLQAGVLLKPANGFNVQMLPRPEKVIPSIFRDV</sequence>
<dbReference type="AlphaFoldDB" id="A0A2J7R9U2"/>
<comment type="caution">
    <text evidence="16">The sequence shown here is derived from an EMBL/GenBank/DDBJ whole genome shotgun (WGS) entry which is preliminary data.</text>
</comment>
<dbReference type="InterPro" id="IPR001128">
    <property type="entry name" value="Cyt_P450"/>
</dbReference>
<evidence type="ECO:0000313" key="17">
    <source>
        <dbReference type="Proteomes" id="UP000235965"/>
    </source>
</evidence>
<evidence type="ECO:0000256" key="2">
    <source>
        <dbReference type="ARBA" id="ARBA00004174"/>
    </source>
</evidence>
<feature type="binding site" description="axial binding residue" evidence="13">
    <location>
        <position position="511"/>
    </location>
    <ligand>
        <name>heme</name>
        <dbReference type="ChEBI" id="CHEBI:30413"/>
    </ligand>
    <ligandPart>
        <name>Fe</name>
        <dbReference type="ChEBI" id="CHEBI:18248"/>
    </ligandPart>
</feature>
<evidence type="ECO:0000256" key="10">
    <source>
        <dbReference type="ARBA" id="ARBA00023004"/>
    </source>
</evidence>
<dbReference type="InterPro" id="IPR036396">
    <property type="entry name" value="Cyt_P450_sf"/>
</dbReference>
<evidence type="ECO:0000256" key="14">
    <source>
        <dbReference type="RuleBase" id="RU000461"/>
    </source>
</evidence>
<feature type="transmembrane region" description="Helical" evidence="15">
    <location>
        <begin position="68"/>
        <end position="87"/>
    </location>
</feature>
<dbReference type="CDD" id="cd20628">
    <property type="entry name" value="CYP4"/>
    <property type="match status" value="1"/>
</dbReference>
<dbReference type="InterPro" id="IPR050196">
    <property type="entry name" value="Cytochrome_P450_Monoox"/>
</dbReference>
<keyword evidence="8" id="KW-0492">Microsome</keyword>
<comment type="similarity">
    <text evidence="4 14">Belongs to the cytochrome P450 family.</text>
</comment>